<dbReference type="AlphaFoldDB" id="A0A5C4MX80"/>
<dbReference type="OrthoDB" id="9799122at2"/>
<reference evidence="3 4" key="1">
    <citation type="submission" date="2019-05" db="EMBL/GenBank/DDBJ databases">
        <title>Mumia sp. nov., isolated from the intestinal contents of plateau pika (Ochotona curzoniae) in the Qinghai-Tibet plateau of China.</title>
        <authorList>
            <person name="Tian Z."/>
        </authorList>
    </citation>
    <scope>NUCLEOTIDE SEQUENCE [LARGE SCALE GENOMIC DNA]</scope>
    <source>
        <strain evidence="4">527</strain>
        <strain evidence="3">Z527</strain>
    </source>
</reference>
<gene>
    <name evidence="3" type="ORF">FHE65_05085</name>
    <name evidence="2" type="ORF">FHE65_05335</name>
</gene>
<dbReference type="Proteomes" id="UP000306740">
    <property type="component" value="Unassembled WGS sequence"/>
</dbReference>
<comment type="caution">
    <text evidence="3">The sequence shown here is derived from an EMBL/GenBank/DDBJ whole genome shotgun (WGS) entry which is preliminary data.</text>
</comment>
<evidence type="ECO:0000313" key="4">
    <source>
        <dbReference type="Proteomes" id="UP000306740"/>
    </source>
</evidence>
<sequence>MTEPLKIDVWSDIACPWCYLGTRRLQDGVREYRAAGGDRDVVVEYHSYELAPDTPVDFTGSEVDFLARHKGMDEGQVREMLDRMTALGAQEGLAYDFDALQHTRTLKAHQVLHLAKTHGAQLALVERLFAAYFEEGRHVGRDEALADLAAEVGLDRDEVLRALADETYADAVDADLAQARAYGISGVPFFVVEERYGISGAQEPAVFARVLATVTDEQASLAEGSDTV</sequence>
<organism evidence="3 4">
    <name type="scientific">Mumia zhuanghuii</name>
    <dbReference type="NCBI Taxonomy" id="2585211"/>
    <lineage>
        <taxon>Bacteria</taxon>
        <taxon>Bacillati</taxon>
        <taxon>Actinomycetota</taxon>
        <taxon>Actinomycetes</taxon>
        <taxon>Propionibacteriales</taxon>
        <taxon>Nocardioidaceae</taxon>
        <taxon>Mumia</taxon>
    </lineage>
</organism>
<dbReference type="InterPro" id="IPR036249">
    <property type="entry name" value="Thioredoxin-like_sf"/>
</dbReference>
<dbReference type="RefSeq" id="WP_139105402.1">
    <property type="nucleotide sequence ID" value="NZ_VDFR01000022.1"/>
</dbReference>
<dbReference type="CDD" id="cd03024">
    <property type="entry name" value="DsbA_FrnE"/>
    <property type="match status" value="1"/>
</dbReference>
<dbReference type="Gene3D" id="3.40.30.10">
    <property type="entry name" value="Glutaredoxin"/>
    <property type="match status" value="1"/>
</dbReference>
<accession>A0A5C4MX80</accession>
<evidence type="ECO:0000259" key="1">
    <source>
        <dbReference type="Pfam" id="PF01323"/>
    </source>
</evidence>
<evidence type="ECO:0000313" key="3">
    <source>
        <dbReference type="EMBL" id="TNC49654.1"/>
    </source>
</evidence>
<dbReference type="GO" id="GO:0016491">
    <property type="term" value="F:oxidoreductase activity"/>
    <property type="evidence" value="ECO:0007669"/>
    <property type="project" value="InterPro"/>
</dbReference>
<name>A0A5C4MX80_9ACTN</name>
<dbReference type="SUPFAM" id="SSF52833">
    <property type="entry name" value="Thioredoxin-like"/>
    <property type="match status" value="1"/>
</dbReference>
<protein>
    <submittedName>
        <fullName evidence="3">DsbA family oxidoreductase</fullName>
    </submittedName>
</protein>
<dbReference type="PANTHER" id="PTHR13887:SF41">
    <property type="entry name" value="THIOREDOXIN SUPERFAMILY PROTEIN"/>
    <property type="match status" value="1"/>
</dbReference>
<evidence type="ECO:0000313" key="2">
    <source>
        <dbReference type="EMBL" id="TNC49504.1"/>
    </source>
</evidence>
<dbReference type="EMBL" id="VDFR01000023">
    <property type="protein sequence ID" value="TNC49504.1"/>
    <property type="molecule type" value="Genomic_DNA"/>
</dbReference>
<dbReference type="PANTHER" id="PTHR13887">
    <property type="entry name" value="GLUTATHIONE S-TRANSFERASE KAPPA"/>
    <property type="match status" value="1"/>
</dbReference>
<dbReference type="Pfam" id="PF01323">
    <property type="entry name" value="DSBA"/>
    <property type="match status" value="1"/>
</dbReference>
<proteinExistence type="predicted"/>
<dbReference type="EMBL" id="VDFR01000022">
    <property type="protein sequence ID" value="TNC49654.1"/>
    <property type="molecule type" value="Genomic_DNA"/>
</dbReference>
<feature type="domain" description="DSBA-like thioredoxin" evidence="1">
    <location>
        <begin position="7"/>
        <end position="211"/>
    </location>
</feature>
<dbReference type="InterPro" id="IPR001853">
    <property type="entry name" value="DSBA-like_thioredoxin_dom"/>
</dbReference>